<evidence type="ECO:0000313" key="6">
    <source>
        <dbReference type="EMBL" id="MBC5636591.1"/>
    </source>
</evidence>
<dbReference type="InterPro" id="IPR003439">
    <property type="entry name" value="ABC_transporter-like_ATP-bd"/>
</dbReference>
<dbReference type="EMBL" id="JACOOL010000004">
    <property type="protein sequence ID" value="MBC5636591.1"/>
    <property type="molecule type" value="Genomic_DNA"/>
</dbReference>
<dbReference type="SMART" id="SM00382">
    <property type="entry name" value="AAA"/>
    <property type="match status" value="1"/>
</dbReference>
<evidence type="ECO:0000256" key="3">
    <source>
        <dbReference type="ARBA" id="ARBA00022741"/>
    </source>
</evidence>
<dbReference type="GO" id="GO:0016887">
    <property type="term" value="F:ATP hydrolysis activity"/>
    <property type="evidence" value="ECO:0007669"/>
    <property type="project" value="InterPro"/>
</dbReference>
<proteinExistence type="inferred from homology"/>
<dbReference type="PROSITE" id="PS50893">
    <property type="entry name" value="ABC_TRANSPORTER_2"/>
    <property type="match status" value="1"/>
</dbReference>
<dbReference type="RefSeq" id="WP_186869295.1">
    <property type="nucleotide sequence ID" value="NZ_JACOOL010000004.1"/>
</dbReference>
<dbReference type="PANTHER" id="PTHR43335">
    <property type="entry name" value="ABC TRANSPORTER, ATP-BINDING PROTEIN"/>
    <property type="match status" value="1"/>
</dbReference>
<keyword evidence="2" id="KW-0813">Transport</keyword>
<dbReference type="SUPFAM" id="SSF52540">
    <property type="entry name" value="P-loop containing nucleoside triphosphate hydrolases"/>
    <property type="match status" value="1"/>
</dbReference>
<comment type="similarity">
    <text evidence="1">Belongs to the ABC transporter superfamily.</text>
</comment>
<keyword evidence="3" id="KW-0547">Nucleotide-binding</keyword>
<gene>
    <name evidence="6" type="ORF">H8S33_07110</name>
</gene>
<keyword evidence="7" id="KW-1185">Reference proteome</keyword>
<dbReference type="PANTHER" id="PTHR43335:SF4">
    <property type="entry name" value="ABC TRANSPORTER, ATP-BINDING PROTEIN"/>
    <property type="match status" value="1"/>
</dbReference>
<evidence type="ECO:0000256" key="1">
    <source>
        <dbReference type="ARBA" id="ARBA00005417"/>
    </source>
</evidence>
<evidence type="ECO:0000259" key="5">
    <source>
        <dbReference type="PROSITE" id="PS50893"/>
    </source>
</evidence>
<dbReference type="Proteomes" id="UP000637359">
    <property type="component" value="Unassembled WGS sequence"/>
</dbReference>
<dbReference type="GO" id="GO:0005524">
    <property type="term" value="F:ATP binding"/>
    <property type="evidence" value="ECO:0007669"/>
    <property type="project" value="UniProtKB-KW"/>
</dbReference>
<dbReference type="InterPro" id="IPR003593">
    <property type="entry name" value="AAA+_ATPase"/>
</dbReference>
<keyword evidence="4 6" id="KW-0067">ATP-binding</keyword>
<comment type="caution">
    <text evidence="6">The sequence shown here is derived from an EMBL/GenBank/DDBJ whole genome shotgun (WGS) entry which is preliminary data.</text>
</comment>
<evidence type="ECO:0000256" key="4">
    <source>
        <dbReference type="ARBA" id="ARBA00022840"/>
    </source>
</evidence>
<dbReference type="CDD" id="cd03230">
    <property type="entry name" value="ABC_DR_subfamily_A"/>
    <property type="match status" value="1"/>
</dbReference>
<evidence type="ECO:0000313" key="7">
    <source>
        <dbReference type="Proteomes" id="UP000637359"/>
    </source>
</evidence>
<organism evidence="6 7">
    <name type="scientific">Ornithinibacillus hominis</name>
    <dbReference type="NCBI Taxonomy" id="2763055"/>
    <lineage>
        <taxon>Bacteria</taxon>
        <taxon>Bacillati</taxon>
        <taxon>Bacillota</taxon>
        <taxon>Bacilli</taxon>
        <taxon>Bacillales</taxon>
        <taxon>Bacillaceae</taxon>
        <taxon>Ornithinibacillus</taxon>
    </lineage>
</organism>
<name>A0A923RHK1_9BACI</name>
<feature type="domain" description="ABC transporter" evidence="5">
    <location>
        <begin position="6"/>
        <end position="237"/>
    </location>
</feature>
<dbReference type="Pfam" id="PF00005">
    <property type="entry name" value="ABC_tran"/>
    <property type="match status" value="1"/>
</dbReference>
<protein>
    <submittedName>
        <fullName evidence="6">ABC transporter ATP-binding protein</fullName>
    </submittedName>
</protein>
<accession>A0A923RHK1</accession>
<reference evidence="6" key="1">
    <citation type="submission" date="2020-08" db="EMBL/GenBank/DDBJ databases">
        <title>Genome public.</title>
        <authorList>
            <person name="Liu C."/>
            <person name="Sun Q."/>
        </authorList>
    </citation>
    <scope>NUCLEOTIDE SEQUENCE</scope>
    <source>
        <strain evidence="6">BX22</strain>
    </source>
</reference>
<evidence type="ECO:0000256" key="2">
    <source>
        <dbReference type="ARBA" id="ARBA00022448"/>
    </source>
</evidence>
<dbReference type="AlphaFoldDB" id="A0A923RHK1"/>
<sequence>MNEAIIEIQELSKIYDDVPAVDKLSLSIQKGEIFGLLGPNGAGKSTTIFMLLGLTEPTSGNVHVCGIDPTRNPLEVKKRVGYLPDDLGFYQNMTGYENLLYTASLNEIPREEAEKRARSLLEQVGLEGAMHKKTGKYSRGMKQRLGLADVLIKNPEVIILDEPTLGIDPEGVRELLSLINKLNKEKNITVLLSSHHLHQVQQICDRVGIFVKGKLLAKGNMDDLAGQLFKNEAYIVHVEADPIDDYMVNDIKGMKEVSRVEQLNHNTMEIYCDKDITPTIARTVMSYDINLTNISKKNYGLDEIYHLYFEGRETNEA</sequence>
<dbReference type="InterPro" id="IPR027417">
    <property type="entry name" value="P-loop_NTPase"/>
</dbReference>
<dbReference type="Gene3D" id="3.40.50.300">
    <property type="entry name" value="P-loop containing nucleotide triphosphate hydrolases"/>
    <property type="match status" value="1"/>
</dbReference>